<protein>
    <submittedName>
        <fullName evidence="1">Uncharacterized protein</fullName>
    </submittedName>
</protein>
<proteinExistence type="predicted"/>
<name>A0A0E9XRY8_ANGAN</name>
<organism evidence="1">
    <name type="scientific">Anguilla anguilla</name>
    <name type="common">European freshwater eel</name>
    <name type="synonym">Muraena anguilla</name>
    <dbReference type="NCBI Taxonomy" id="7936"/>
    <lineage>
        <taxon>Eukaryota</taxon>
        <taxon>Metazoa</taxon>
        <taxon>Chordata</taxon>
        <taxon>Craniata</taxon>
        <taxon>Vertebrata</taxon>
        <taxon>Euteleostomi</taxon>
        <taxon>Actinopterygii</taxon>
        <taxon>Neopterygii</taxon>
        <taxon>Teleostei</taxon>
        <taxon>Anguilliformes</taxon>
        <taxon>Anguillidae</taxon>
        <taxon>Anguilla</taxon>
    </lineage>
</organism>
<accession>A0A0E9XRY8</accession>
<reference evidence="1" key="2">
    <citation type="journal article" date="2015" name="Fish Shellfish Immunol.">
        <title>Early steps in the European eel (Anguilla anguilla)-Vibrio vulnificus interaction in the gills: Role of the RtxA13 toxin.</title>
        <authorList>
            <person name="Callol A."/>
            <person name="Pajuelo D."/>
            <person name="Ebbesson L."/>
            <person name="Teles M."/>
            <person name="MacKenzie S."/>
            <person name="Amaro C."/>
        </authorList>
    </citation>
    <scope>NUCLEOTIDE SEQUENCE</scope>
</reference>
<sequence>MYYFPQCQCSGIQTLRQSIPVFRTG</sequence>
<evidence type="ECO:0000313" key="1">
    <source>
        <dbReference type="EMBL" id="JAI05390.1"/>
    </source>
</evidence>
<dbReference type="AlphaFoldDB" id="A0A0E9XRY8"/>
<reference evidence="1" key="1">
    <citation type="submission" date="2014-11" db="EMBL/GenBank/DDBJ databases">
        <authorList>
            <person name="Amaro Gonzalez C."/>
        </authorList>
    </citation>
    <scope>NUCLEOTIDE SEQUENCE</scope>
</reference>
<dbReference type="EMBL" id="GBXM01003188">
    <property type="protein sequence ID" value="JAI05390.1"/>
    <property type="molecule type" value="Transcribed_RNA"/>
</dbReference>